<dbReference type="Proteomes" id="UP001066276">
    <property type="component" value="Chromosome 8"/>
</dbReference>
<reference evidence="2" key="1">
    <citation type="journal article" date="2022" name="bioRxiv">
        <title>Sequencing and chromosome-scale assembly of the giantPleurodeles waltlgenome.</title>
        <authorList>
            <person name="Brown T."/>
            <person name="Elewa A."/>
            <person name="Iarovenko S."/>
            <person name="Subramanian E."/>
            <person name="Araus A.J."/>
            <person name="Petzold A."/>
            <person name="Susuki M."/>
            <person name="Suzuki K.-i.T."/>
            <person name="Hayashi T."/>
            <person name="Toyoda A."/>
            <person name="Oliveira C."/>
            <person name="Osipova E."/>
            <person name="Leigh N.D."/>
            <person name="Simon A."/>
            <person name="Yun M.H."/>
        </authorList>
    </citation>
    <scope>NUCLEOTIDE SEQUENCE</scope>
    <source>
        <strain evidence="2">20211129_DDA</strain>
        <tissue evidence="2">Liver</tissue>
    </source>
</reference>
<evidence type="ECO:0000313" key="2">
    <source>
        <dbReference type="EMBL" id="KAJ1116060.1"/>
    </source>
</evidence>
<dbReference type="EMBL" id="JANPWB010000012">
    <property type="protein sequence ID" value="KAJ1116060.1"/>
    <property type="molecule type" value="Genomic_DNA"/>
</dbReference>
<evidence type="ECO:0000256" key="1">
    <source>
        <dbReference type="SAM" id="MobiDB-lite"/>
    </source>
</evidence>
<keyword evidence="3" id="KW-1185">Reference proteome</keyword>
<comment type="caution">
    <text evidence="2">The sequence shown here is derived from an EMBL/GenBank/DDBJ whole genome shotgun (WGS) entry which is preliminary data.</text>
</comment>
<feature type="compositionally biased region" description="Polar residues" evidence="1">
    <location>
        <begin position="34"/>
        <end position="44"/>
    </location>
</feature>
<dbReference type="AlphaFoldDB" id="A0AAV7NTA1"/>
<protein>
    <submittedName>
        <fullName evidence="2">Uncharacterized protein</fullName>
    </submittedName>
</protein>
<gene>
    <name evidence="2" type="ORF">NDU88_004279</name>
</gene>
<organism evidence="2 3">
    <name type="scientific">Pleurodeles waltl</name>
    <name type="common">Iberian ribbed newt</name>
    <dbReference type="NCBI Taxonomy" id="8319"/>
    <lineage>
        <taxon>Eukaryota</taxon>
        <taxon>Metazoa</taxon>
        <taxon>Chordata</taxon>
        <taxon>Craniata</taxon>
        <taxon>Vertebrata</taxon>
        <taxon>Euteleostomi</taxon>
        <taxon>Amphibia</taxon>
        <taxon>Batrachia</taxon>
        <taxon>Caudata</taxon>
        <taxon>Salamandroidea</taxon>
        <taxon>Salamandridae</taxon>
        <taxon>Pleurodelinae</taxon>
        <taxon>Pleurodeles</taxon>
    </lineage>
</organism>
<name>A0AAV7NTA1_PLEWA</name>
<evidence type="ECO:0000313" key="3">
    <source>
        <dbReference type="Proteomes" id="UP001066276"/>
    </source>
</evidence>
<accession>A0AAV7NTA1</accession>
<feature type="region of interest" description="Disordered" evidence="1">
    <location>
        <begin position="1"/>
        <end position="84"/>
    </location>
</feature>
<proteinExistence type="predicted"/>
<sequence>MVLAGTTRDLVDHTQEEESEGALSSSESQEKTRQCAQVSHSTGTKKVQKEAQAAQQQRIPHCRTTTQEAARHRKECWGPELHGA</sequence>